<evidence type="ECO:0000256" key="6">
    <source>
        <dbReference type="PIRSR" id="PIRSR000350-4"/>
    </source>
</evidence>
<feature type="binding site" evidence="5">
    <location>
        <position position="258"/>
    </location>
    <ligand>
        <name>NAD(+)</name>
        <dbReference type="ChEBI" id="CHEBI:57540"/>
    </ligand>
</feature>
<dbReference type="RefSeq" id="WP_074732622.1">
    <property type="nucleotide sequence ID" value="NZ_FNYK01000061.1"/>
</dbReference>
<dbReference type="InterPro" id="IPR023753">
    <property type="entry name" value="FAD/NAD-binding_dom"/>
</dbReference>
<dbReference type="EMBL" id="FNYK01000061">
    <property type="protein sequence ID" value="SEJ13480.1"/>
    <property type="molecule type" value="Genomic_DNA"/>
</dbReference>
<proteinExistence type="inferred from homology"/>
<gene>
    <name evidence="9" type="ORF">SAMN04487834_10617</name>
</gene>
<dbReference type="Pfam" id="PF02852">
    <property type="entry name" value="Pyr_redox_dim"/>
    <property type="match status" value="1"/>
</dbReference>
<organism evidence="9 10">
    <name type="scientific">Sharpea azabuensis</name>
    <dbReference type="NCBI Taxonomy" id="322505"/>
    <lineage>
        <taxon>Bacteria</taxon>
        <taxon>Bacillati</taxon>
        <taxon>Bacillota</taxon>
        <taxon>Erysipelotrichia</taxon>
        <taxon>Erysipelotrichales</taxon>
        <taxon>Coprobacillaceae</taxon>
        <taxon>Sharpea</taxon>
    </lineage>
</organism>
<dbReference type="PANTHER" id="PTHR22912:SF217">
    <property type="entry name" value="DIHYDROLIPOYL DEHYDROGENASE"/>
    <property type="match status" value="1"/>
</dbReference>
<dbReference type="PANTHER" id="PTHR22912">
    <property type="entry name" value="DISULFIDE OXIDOREDUCTASE"/>
    <property type="match status" value="1"/>
</dbReference>
<evidence type="ECO:0000256" key="3">
    <source>
        <dbReference type="ARBA" id="ARBA00022827"/>
    </source>
</evidence>
<keyword evidence="4 5" id="KW-0520">NAD</keyword>
<dbReference type="STRING" id="322505.SAMN04487836_1047"/>
<keyword evidence="10" id="KW-1185">Reference proteome</keyword>
<feature type="domain" description="Pyridine nucleotide-disulphide oxidoreductase dimerisation" evidence="7">
    <location>
        <begin position="335"/>
        <end position="436"/>
    </location>
</feature>
<feature type="binding site" evidence="5">
    <location>
        <position position="51"/>
    </location>
    <ligand>
        <name>FAD</name>
        <dbReference type="ChEBI" id="CHEBI:57692"/>
    </ligand>
</feature>
<dbReference type="GO" id="GO:0050660">
    <property type="term" value="F:flavin adenine dinucleotide binding"/>
    <property type="evidence" value="ECO:0007669"/>
    <property type="project" value="TreeGrafter"/>
</dbReference>
<dbReference type="InterPro" id="IPR050151">
    <property type="entry name" value="Class-I_Pyr_Nuc-Dis_Oxidored"/>
</dbReference>
<dbReference type="Proteomes" id="UP000183028">
    <property type="component" value="Unassembled WGS sequence"/>
</dbReference>
<dbReference type="Gene3D" id="3.50.50.60">
    <property type="entry name" value="FAD/NAD(P)-binding domain"/>
    <property type="match status" value="2"/>
</dbReference>
<dbReference type="InterPro" id="IPR004099">
    <property type="entry name" value="Pyr_nucl-diS_OxRdtase_dimer"/>
</dbReference>
<evidence type="ECO:0000259" key="8">
    <source>
        <dbReference type="Pfam" id="PF07992"/>
    </source>
</evidence>
<feature type="binding site" evidence="5">
    <location>
        <begin position="172"/>
        <end position="179"/>
    </location>
    <ligand>
        <name>NAD(+)</name>
        <dbReference type="ChEBI" id="CHEBI:57540"/>
    </ligand>
</feature>
<dbReference type="GO" id="GO:0006103">
    <property type="term" value="P:2-oxoglutarate metabolic process"/>
    <property type="evidence" value="ECO:0007669"/>
    <property type="project" value="TreeGrafter"/>
</dbReference>
<dbReference type="InterPro" id="IPR016156">
    <property type="entry name" value="FAD/NAD-linked_Rdtase_dimer_sf"/>
</dbReference>
<dbReference type="SUPFAM" id="SSF51905">
    <property type="entry name" value="FAD/NAD(P)-binding domain"/>
    <property type="match status" value="1"/>
</dbReference>
<evidence type="ECO:0000256" key="4">
    <source>
        <dbReference type="ARBA" id="ARBA00023027"/>
    </source>
</evidence>
<dbReference type="InterPro" id="IPR036188">
    <property type="entry name" value="FAD/NAD-bd_sf"/>
</dbReference>
<dbReference type="InterPro" id="IPR001100">
    <property type="entry name" value="Pyr_nuc-diS_OxRdtase"/>
</dbReference>
<evidence type="ECO:0000256" key="2">
    <source>
        <dbReference type="ARBA" id="ARBA00022630"/>
    </source>
</evidence>
<dbReference type="Pfam" id="PF07992">
    <property type="entry name" value="Pyr_redox_2"/>
    <property type="match status" value="1"/>
</dbReference>
<keyword evidence="2" id="KW-0285">Flavoprotein</keyword>
<dbReference type="PRINTS" id="PR00368">
    <property type="entry name" value="FADPNR"/>
</dbReference>
<evidence type="ECO:0000256" key="5">
    <source>
        <dbReference type="PIRSR" id="PIRSR000350-3"/>
    </source>
</evidence>
<dbReference type="SUPFAM" id="SSF55424">
    <property type="entry name" value="FAD/NAD-linked reductases, dimerisation (C-terminal) domain"/>
    <property type="match status" value="1"/>
</dbReference>
<feature type="binding site" evidence="5">
    <location>
        <position position="298"/>
    </location>
    <ligand>
        <name>FAD</name>
        <dbReference type="ChEBI" id="CHEBI:57692"/>
    </ligand>
</feature>
<evidence type="ECO:0000313" key="9">
    <source>
        <dbReference type="EMBL" id="SEJ13480.1"/>
    </source>
</evidence>
<accession>A0A1H6WL17</accession>
<evidence type="ECO:0000259" key="7">
    <source>
        <dbReference type="Pfam" id="PF02852"/>
    </source>
</evidence>
<feature type="domain" description="FAD/NAD(P)-binding" evidence="8">
    <location>
        <begin position="6"/>
        <end position="312"/>
    </location>
</feature>
<feature type="binding site" evidence="5">
    <location>
        <position position="113"/>
    </location>
    <ligand>
        <name>FAD</name>
        <dbReference type="ChEBI" id="CHEBI:57692"/>
    </ligand>
</feature>
<evidence type="ECO:0000256" key="1">
    <source>
        <dbReference type="ARBA" id="ARBA00007532"/>
    </source>
</evidence>
<dbReference type="OrthoDB" id="9800167at2"/>
<dbReference type="eggNOG" id="COG1249">
    <property type="taxonomic scope" value="Bacteria"/>
</dbReference>
<dbReference type="GO" id="GO:0004148">
    <property type="term" value="F:dihydrolipoyl dehydrogenase (NADH) activity"/>
    <property type="evidence" value="ECO:0007669"/>
    <property type="project" value="TreeGrafter"/>
</dbReference>
<dbReference type="Gene3D" id="3.30.390.30">
    <property type="match status" value="1"/>
</dbReference>
<dbReference type="PIRSF" id="PIRSF000350">
    <property type="entry name" value="Mercury_reductase_MerA"/>
    <property type="match status" value="1"/>
</dbReference>
<comment type="cofactor">
    <cofactor evidence="5">
        <name>FAD</name>
        <dbReference type="ChEBI" id="CHEBI:57692"/>
    </cofactor>
    <text evidence="5">Binds 1 FAD per subunit.</text>
</comment>
<sequence>MRSYDYDVLFIGSGHACNHGAIALKMAGKKVAMIEEDKNGGTCTNYGCDAKILLDGPFVYQEGFARYNDLGMQTPDINWKNLMAYKKKLIGAFSPLLGQAFEKYGIEVIKGHGTLTDAHTVNVDGKNYTAEYIVIGTGARDSSLPIEGAKYMHHSKDFLDLDEMPESLLFVGAGVISMEFASMALALGKKVTVIDFAPRALAQYPSDYVNMMVKKMEDLGATFSFNQSVQKVEKTDAGYIVYTQDQTFIADYIVEGTGRVANVENLGLEALGIEASRRGIVVNEYMQTSVENIYASGDVVDKRIPKLTPTAEFESNYIAYHILGMNPNPITYPAIPNLVFTLPRIAQVGVTVDEAEAHPELYRVERIPFGVSNEWVNNREKEAHYTFILDKEGYLVGAAIYSSEAATILDFITLIINKKMTALDLASMIFAFPTQTYQVVFALKPLLKKA</sequence>
<comment type="similarity">
    <text evidence="1">Belongs to the class-I pyridine nucleotide-disulfide oxidoreductase family.</text>
</comment>
<keyword evidence="5" id="KW-0547">Nucleotide-binding</keyword>
<dbReference type="PRINTS" id="PR00411">
    <property type="entry name" value="PNDRDTASEI"/>
</dbReference>
<evidence type="ECO:0000313" key="10">
    <source>
        <dbReference type="Proteomes" id="UP000183028"/>
    </source>
</evidence>
<protein>
    <submittedName>
        <fullName evidence="9">Glutathione reductase (NADPH)</fullName>
    </submittedName>
</protein>
<feature type="disulfide bond" description="Redox-active" evidence="6">
    <location>
        <begin position="43"/>
        <end position="48"/>
    </location>
</feature>
<reference evidence="10" key="1">
    <citation type="submission" date="2016-10" db="EMBL/GenBank/DDBJ databases">
        <authorList>
            <person name="Varghese N."/>
        </authorList>
    </citation>
    <scope>NUCLEOTIDE SEQUENCE [LARGE SCALE GENOMIC DNA]</scope>
    <source>
        <strain evidence="10">DSM 20406</strain>
    </source>
</reference>
<keyword evidence="3 5" id="KW-0274">FAD</keyword>
<dbReference type="AlphaFoldDB" id="A0A1H6WL17"/>
<name>A0A1H6WL17_9FIRM</name>